<evidence type="ECO:0000256" key="1">
    <source>
        <dbReference type="SAM" id="MobiDB-lite"/>
    </source>
</evidence>
<dbReference type="AlphaFoldDB" id="A0AAV7UHY2"/>
<dbReference type="EMBL" id="JANPWB010000005">
    <property type="protein sequence ID" value="KAJ1188614.1"/>
    <property type="molecule type" value="Genomic_DNA"/>
</dbReference>
<comment type="caution">
    <text evidence="2">The sequence shown here is derived from an EMBL/GenBank/DDBJ whole genome shotgun (WGS) entry which is preliminary data.</text>
</comment>
<dbReference type="Gene3D" id="3.30.70.1820">
    <property type="entry name" value="L1 transposable element, RRM domain"/>
    <property type="match status" value="1"/>
</dbReference>
<accession>A0AAV7UHY2</accession>
<dbReference type="InterPro" id="IPR004244">
    <property type="entry name" value="Transposase_22"/>
</dbReference>
<evidence type="ECO:0000313" key="3">
    <source>
        <dbReference type="Proteomes" id="UP001066276"/>
    </source>
</evidence>
<sequence length="230" mass="26153">MLSEQDTELRTLWEKITDLEDSSRRNNVSFFSILEHKEGSDIKAFLKIFFPELMGLDFSPPLEFQRAHRIGPLHEATSGRPHPIIACFLCHDQARQVISTARSQGPYSLEGHEVREASDFSRVTNEKRKASLALQLQLTTLDIKFGLFEPAHMWIMYNGKSTDFTEPADLCSFLDNLAQHPMDHTPTLSRPDPPAMGDPPIRLSFLVPSSPRFTTARSNRRKAKSMLSKQ</sequence>
<dbReference type="Proteomes" id="UP001066276">
    <property type="component" value="Chromosome 3_1"/>
</dbReference>
<feature type="region of interest" description="Disordered" evidence="1">
    <location>
        <begin position="210"/>
        <end position="230"/>
    </location>
</feature>
<proteinExistence type="predicted"/>
<reference evidence="2" key="1">
    <citation type="journal article" date="2022" name="bioRxiv">
        <title>Sequencing and chromosome-scale assembly of the giantPleurodeles waltlgenome.</title>
        <authorList>
            <person name="Brown T."/>
            <person name="Elewa A."/>
            <person name="Iarovenko S."/>
            <person name="Subramanian E."/>
            <person name="Araus A.J."/>
            <person name="Petzold A."/>
            <person name="Susuki M."/>
            <person name="Suzuki K.-i.T."/>
            <person name="Hayashi T."/>
            <person name="Toyoda A."/>
            <person name="Oliveira C."/>
            <person name="Osipova E."/>
            <person name="Leigh N.D."/>
            <person name="Simon A."/>
            <person name="Yun M.H."/>
        </authorList>
    </citation>
    <scope>NUCLEOTIDE SEQUENCE</scope>
    <source>
        <strain evidence="2">20211129_DDA</strain>
        <tissue evidence="2">Liver</tissue>
    </source>
</reference>
<organism evidence="2 3">
    <name type="scientific">Pleurodeles waltl</name>
    <name type="common">Iberian ribbed newt</name>
    <dbReference type="NCBI Taxonomy" id="8319"/>
    <lineage>
        <taxon>Eukaryota</taxon>
        <taxon>Metazoa</taxon>
        <taxon>Chordata</taxon>
        <taxon>Craniata</taxon>
        <taxon>Vertebrata</taxon>
        <taxon>Euteleostomi</taxon>
        <taxon>Amphibia</taxon>
        <taxon>Batrachia</taxon>
        <taxon>Caudata</taxon>
        <taxon>Salamandroidea</taxon>
        <taxon>Salamandridae</taxon>
        <taxon>Pleurodelinae</taxon>
        <taxon>Pleurodeles</taxon>
    </lineage>
</organism>
<dbReference type="PANTHER" id="PTHR11505">
    <property type="entry name" value="L1 TRANSPOSABLE ELEMENT-RELATED"/>
    <property type="match status" value="1"/>
</dbReference>
<name>A0AAV7UHY2_PLEWA</name>
<gene>
    <name evidence="2" type="ORF">NDU88_005373</name>
</gene>
<evidence type="ECO:0000313" key="2">
    <source>
        <dbReference type="EMBL" id="KAJ1188614.1"/>
    </source>
</evidence>
<protein>
    <submittedName>
        <fullName evidence="2">Uncharacterized protein</fullName>
    </submittedName>
</protein>
<keyword evidence="3" id="KW-1185">Reference proteome</keyword>